<dbReference type="Pfam" id="PF01037">
    <property type="entry name" value="AsnC_trans_reg"/>
    <property type="match status" value="1"/>
</dbReference>
<dbReference type="PROSITE" id="PS50956">
    <property type="entry name" value="HTH_ASNC_2"/>
    <property type="match status" value="1"/>
</dbReference>
<evidence type="ECO:0000256" key="3">
    <source>
        <dbReference type="ARBA" id="ARBA00023163"/>
    </source>
</evidence>
<keyword evidence="3" id="KW-0804">Transcription</keyword>
<dbReference type="SUPFAM" id="SSF46785">
    <property type="entry name" value="Winged helix' DNA-binding domain"/>
    <property type="match status" value="1"/>
</dbReference>
<dbReference type="InterPro" id="IPR036390">
    <property type="entry name" value="WH_DNA-bd_sf"/>
</dbReference>
<dbReference type="Gene3D" id="3.30.70.920">
    <property type="match status" value="1"/>
</dbReference>
<dbReference type="PANTHER" id="PTHR30154">
    <property type="entry name" value="LEUCINE-RESPONSIVE REGULATORY PROTEIN"/>
    <property type="match status" value="1"/>
</dbReference>
<organism evidence="5 6">
    <name type="scientific">Paludibacterium purpuratum</name>
    <dbReference type="NCBI Taxonomy" id="1144873"/>
    <lineage>
        <taxon>Bacteria</taxon>
        <taxon>Pseudomonadati</taxon>
        <taxon>Pseudomonadota</taxon>
        <taxon>Betaproteobacteria</taxon>
        <taxon>Neisseriales</taxon>
        <taxon>Chromobacteriaceae</taxon>
        <taxon>Paludibacterium</taxon>
    </lineage>
</organism>
<dbReference type="InterPro" id="IPR011008">
    <property type="entry name" value="Dimeric_a/b-barrel"/>
</dbReference>
<evidence type="ECO:0000256" key="1">
    <source>
        <dbReference type="ARBA" id="ARBA00023015"/>
    </source>
</evidence>
<dbReference type="Proteomes" id="UP000295611">
    <property type="component" value="Unassembled WGS sequence"/>
</dbReference>
<proteinExistence type="predicted"/>
<dbReference type="Gene3D" id="1.10.10.10">
    <property type="entry name" value="Winged helix-like DNA-binding domain superfamily/Winged helix DNA-binding domain"/>
    <property type="match status" value="1"/>
</dbReference>
<accession>A0A4R7B9A9</accession>
<name>A0A4R7B9A9_9NEIS</name>
<dbReference type="GO" id="GO:0005829">
    <property type="term" value="C:cytosol"/>
    <property type="evidence" value="ECO:0007669"/>
    <property type="project" value="TreeGrafter"/>
</dbReference>
<gene>
    <name evidence="5" type="ORF">DFP86_103123</name>
</gene>
<keyword evidence="1" id="KW-0805">Transcription regulation</keyword>
<keyword evidence="2" id="KW-0238">DNA-binding</keyword>
<dbReference type="InterPro" id="IPR019887">
    <property type="entry name" value="Tscrpt_reg_AsnC/Lrp_C"/>
</dbReference>
<dbReference type="PRINTS" id="PR00033">
    <property type="entry name" value="HTHASNC"/>
</dbReference>
<protein>
    <submittedName>
        <fullName evidence="5">Lrp/AsnC family leucine-responsive transcriptional regulator</fullName>
    </submittedName>
</protein>
<dbReference type="SMART" id="SM00344">
    <property type="entry name" value="HTH_ASNC"/>
    <property type="match status" value="1"/>
</dbReference>
<dbReference type="InterPro" id="IPR019888">
    <property type="entry name" value="Tscrpt_reg_AsnC-like"/>
</dbReference>
<dbReference type="Pfam" id="PF13412">
    <property type="entry name" value="HTH_24"/>
    <property type="match status" value="1"/>
</dbReference>
<dbReference type="PANTHER" id="PTHR30154:SF34">
    <property type="entry name" value="TRANSCRIPTIONAL REGULATOR AZLB"/>
    <property type="match status" value="1"/>
</dbReference>
<dbReference type="GO" id="GO:0043565">
    <property type="term" value="F:sequence-specific DNA binding"/>
    <property type="evidence" value="ECO:0007669"/>
    <property type="project" value="InterPro"/>
</dbReference>
<dbReference type="EMBL" id="SNZP01000003">
    <property type="protein sequence ID" value="TDR81470.1"/>
    <property type="molecule type" value="Genomic_DNA"/>
</dbReference>
<dbReference type="AlphaFoldDB" id="A0A4R7B9A9"/>
<sequence length="164" mass="18979">MKRDDKNKTISQLDRIDRKILEVLRHDGRISYQRLSEMVYLTPRPCQERVRRLEQAGIIRGYTAIIDDDVHRLGVILHAKIAFSSQSGRSAQQAFEAEVQSRPEVLDCWLVSGQFDYVVRIHCADMDQYRTLTSEWLASEVFKIEKIVSDPEMQVIKGAGITRE</sequence>
<comment type="caution">
    <text evidence="5">The sequence shown here is derived from an EMBL/GenBank/DDBJ whole genome shotgun (WGS) entry which is preliminary data.</text>
</comment>
<reference evidence="5 6" key="1">
    <citation type="submission" date="2019-03" db="EMBL/GenBank/DDBJ databases">
        <title>Genomic Encyclopedia of Type Strains, Phase III (KMG-III): the genomes of soil and plant-associated and newly described type strains.</title>
        <authorList>
            <person name="Whitman W."/>
        </authorList>
    </citation>
    <scope>NUCLEOTIDE SEQUENCE [LARGE SCALE GENOMIC DNA]</scope>
    <source>
        <strain evidence="5 6">CECT 8976</strain>
    </source>
</reference>
<keyword evidence="6" id="KW-1185">Reference proteome</keyword>
<evidence type="ECO:0000256" key="2">
    <source>
        <dbReference type="ARBA" id="ARBA00023125"/>
    </source>
</evidence>
<evidence type="ECO:0000259" key="4">
    <source>
        <dbReference type="PROSITE" id="PS50956"/>
    </source>
</evidence>
<dbReference type="OrthoDB" id="8590699at2"/>
<dbReference type="InterPro" id="IPR000485">
    <property type="entry name" value="AsnC-type_HTH_dom"/>
</dbReference>
<dbReference type="RefSeq" id="WP_133678843.1">
    <property type="nucleotide sequence ID" value="NZ_SNZP01000003.1"/>
</dbReference>
<evidence type="ECO:0000313" key="5">
    <source>
        <dbReference type="EMBL" id="TDR81470.1"/>
    </source>
</evidence>
<dbReference type="GO" id="GO:0043200">
    <property type="term" value="P:response to amino acid"/>
    <property type="evidence" value="ECO:0007669"/>
    <property type="project" value="TreeGrafter"/>
</dbReference>
<dbReference type="InterPro" id="IPR036388">
    <property type="entry name" value="WH-like_DNA-bd_sf"/>
</dbReference>
<dbReference type="SUPFAM" id="SSF54909">
    <property type="entry name" value="Dimeric alpha+beta barrel"/>
    <property type="match status" value="1"/>
</dbReference>
<evidence type="ECO:0000313" key="6">
    <source>
        <dbReference type="Proteomes" id="UP000295611"/>
    </source>
</evidence>
<feature type="domain" description="HTH asnC-type" evidence="4">
    <location>
        <begin position="13"/>
        <end position="76"/>
    </location>
</feature>